<feature type="chain" id="PRO_5003259861" evidence="2">
    <location>
        <begin position="20"/>
        <end position="329"/>
    </location>
</feature>
<evidence type="ECO:0000256" key="2">
    <source>
        <dbReference type="SAM" id="SignalP"/>
    </source>
</evidence>
<keyword evidence="1 2" id="KW-0732">Signal</keyword>
<feature type="signal peptide" evidence="2">
    <location>
        <begin position="1"/>
        <end position="19"/>
    </location>
</feature>
<name>F0RXI5_SPHGB</name>
<evidence type="ECO:0000313" key="3">
    <source>
        <dbReference type="EMBL" id="ADY12035.1"/>
    </source>
</evidence>
<protein>
    <submittedName>
        <fullName evidence="3">TRAP dicarboxylate transporter, DctP subunit</fullName>
    </submittedName>
</protein>
<dbReference type="KEGG" id="sbu:SpiBuddy_0194"/>
<organism evidence="3 4">
    <name type="scientific">Sphaerochaeta globosa (strain ATCC BAA-1886 / DSM 22777 / Buddy)</name>
    <name type="common">Spirochaeta sp. (strain Buddy)</name>
    <dbReference type="NCBI Taxonomy" id="158189"/>
    <lineage>
        <taxon>Bacteria</taxon>
        <taxon>Pseudomonadati</taxon>
        <taxon>Spirochaetota</taxon>
        <taxon>Spirochaetia</taxon>
        <taxon>Spirochaetales</taxon>
        <taxon>Sphaerochaetaceae</taxon>
        <taxon>Sphaerochaeta</taxon>
    </lineage>
</organism>
<evidence type="ECO:0000313" key="4">
    <source>
        <dbReference type="Proteomes" id="UP000008466"/>
    </source>
</evidence>
<dbReference type="AlphaFoldDB" id="F0RXI5"/>
<proteinExistence type="predicted"/>
<dbReference type="Proteomes" id="UP000008466">
    <property type="component" value="Chromosome"/>
</dbReference>
<keyword evidence="4" id="KW-1185">Reference proteome</keyword>
<dbReference type="Gene3D" id="3.40.190.170">
    <property type="entry name" value="Bacterial extracellular solute-binding protein, family 7"/>
    <property type="match status" value="1"/>
</dbReference>
<dbReference type="NCBIfam" id="NF037995">
    <property type="entry name" value="TRAP_S1"/>
    <property type="match status" value="1"/>
</dbReference>
<dbReference type="EMBL" id="CP002541">
    <property type="protein sequence ID" value="ADY12035.1"/>
    <property type="molecule type" value="Genomic_DNA"/>
</dbReference>
<dbReference type="CDD" id="cd13671">
    <property type="entry name" value="PBP2_TRAP_SBP_like_3"/>
    <property type="match status" value="1"/>
</dbReference>
<dbReference type="PANTHER" id="PTHR33376:SF2">
    <property type="entry name" value="DICARBOXYLATE-BINDING PERIPLASMIC PROTEIN"/>
    <property type="match status" value="1"/>
</dbReference>
<dbReference type="OrthoDB" id="89872at2"/>
<dbReference type="STRING" id="158189.SpiBuddy_0194"/>
<dbReference type="Pfam" id="PF03480">
    <property type="entry name" value="DctP"/>
    <property type="match status" value="1"/>
</dbReference>
<dbReference type="RefSeq" id="WP_013605888.1">
    <property type="nucleotide sequence ID" value="NC_015152.1"/>
</dbReference>
<dbReference type="PIRSF" id="PIRSF006470">
    <property type="entry name" value="DctB"/>
    <property type="match status" value="1"/>
</dbReference>
<dbReference type="GO" id="GO:0055085">
    <property type="term" value="P:transmembrane transport"/>
    <property type="evidence" value="ECO:0007669"/>
    <property type="project" value="InterPro"/>
</dbReference>
<dbReference type="GO" id="GO:0030288">
    <property type="term" value="C:outer membrane-bounded periplasmic space"/>
    <property type="evidence" value="ECO:0007669"/>
    <property type="project" value="InterPro"/>
</dbReference>
<dbReference type="InterPro" id="IPR038404">
    <property type="entry name" value="TRAP_DctP_sf"/>
</dbReference>
<accession>F0RXI5</accession>
<reference evidence="4" key="1">
    <citation type="submission" date="2011-02" db="EMBL/GenBank/DDBJ databases">
        <title>Complete sequence of Spirochaeta sp. Buddy.</title>
        <authorList>
            <person name="Lucas S."/>
            <person name="Copeland A."/>
            <person name="Lapidus A."/>
            <person name="Cheng J.-F."/>
            <person name="Goodwin L."/>
            <person name="Pitluck S."/>
            <person name="Zeytun A."/>
            <person name="Detter J.C."/>
            <person name="Han C."/>
            <person name="Tapia R."/>
            <person name="Land M."/>
            <person name="Hauser L."/>
            <person name="Kyrpides N."/>
            <person name="Ivanova N."/>
            <person name="Mikhailova N."/>
            <person name="Pagani I."/>
            <person name="Ritalahti K.M."/>
            <person name="Loeffler F.E."/>
            <person name="Woyke T."/>
        </authorList>
    </citation>
    <scope>NUCLEOTIDE SEQUENCE [LARGE SCALE GENOMIC DNA]</scope>
    <source>
        <strain evidence="4">ATCC BAA-1886 / DSM 22777 / Buddy</strain>
    </source>
</reference>
<gene>
    <name evidence="3" type="ordered locus">SpiBuddy_0194</name>
</gene>
<dbReference type="InterPro" id="IPR018389">
    <property type="entry name" value="DctP_fam"/>
</dbReference>
<sequence>MKKLATVLVVLLLASVLFAQGGSESKDAANAVLNFKLAENQPANNPISKGMLMFAELVKEKTNGTVLIDVYLDAQLGNENETIDQVQIGALDFARINTSALASTADEVGVFTLPYIFTSNEHKYNVLDGAVGQGVSDSLKKYNMIGLEYWEAGSRNFYSTKKPIKSVADVKGMKVRVQQSEVAIKMVELLGGAATPMAYGEVYQGLQTGVIDAAENDFVSYYTSGHYEVAKFYSLDAHMAPPAMLLMSQTSWNKLNDSQKQAVREAAKEAAVWQRKAMMDFQNESRAKVEEAGCQIFEVDGKAFQNAVSPIYDMYPQYKSIIEKIKAVN</sequence>
<dbReference type="InterPro" id="IPR004682">
    <property type="entry name" value="TRAP_DctP"/>
</dbReference>
<evidence type="ECO:0000256" key="1">
    <source>
        <dbReference type="ARBA" id="ARBA00022729"/>
    </source>
</evidence>
<dbReference type="HOGENOM" id="CLU_036176_4_0_12"/>
<dbReference type="NCBIfam" id="TIGR00787">
    <property type="entry name" value="dctP"/>
    <property type="match status" value="1"/>
</dbReference>
<dbReference type="GO" id="GO:0030246">
    <property type="term" value="F:carbohydrate binding"/>
    <property type="evidence" value="ECO:0007669"/>
    <property type="project" value="TreeGrafter"/>
</dbReference>
<dbReference type="eggNOG" id="COG1638">
    <property type="taxonomic scope" value="Bacteria"/>
</dbReference>
<dbReference type="PANTHER" id="PTHR33376">
    <property type="match status" value="1"/>
</dbReference>